<sequence>MIARLLTLLLALLAITPALAQTPAAPDPRVRLDTSAGPVTITVHLTKAPITAANFLRYAKEKRFDGATIYRAYGAADYGFIQGGPSNEPTRILPPIAHEPTTQTGLVHDDGALSMARWAPGTATGDFFIVMGRMMAMDAQPEAPGDNAGFAVFAHVTEGMDVVRAIVAAPRSATRGEGAMKGQMLEDPVVIRSAHVLP</sequence>
<accession>A0A7W6GNP7</accession>
<reference evidence="6 7" key="1">
    <citation type="submission" date="2020-08" db="EMBL/GenBank/DDBJ databases">
        <title>Genomic Encyclopedia of Type Strains, Phase IV (KMG-IV): sequencing the most valuable type-strain genomes for metagenomic binning, comparative biology and taxonomic classification.</title>
        <authorList>
            <person name="Goeker M."/>
        </authorList>
    </citation>
    <scope>NUCLEOTIDE SEQUENCE [LARGE SCALE GENOMIC DNA]</scope>
    <source>
        <strain evidence="6 7">DSM 29348</strain>
    </source>
</reference>
<evidence type="ECO:0000256" key="1">
    <source>
        <dbReference type="ARBA" id="ARBA00013194"/>
    </source>
</evidence>
<dbReference type="Proteomes" id="UP000552757">
    <property type="component" value="Unassembled WGS sequence"/>
</dbReference>
<proteinExistence type="predicted"/>
<keyword evidence="4" id="KW-0732">Signal</keyword>
<feature type="signal peptide" evidence="4">
    <location>
        <begin position="1"/>
        <end position="20"/>
    </location>
</feature>
<dbReference type="Pfam" id="PF00160">
    <property type="entry name" value="Pro_isomerase"/>
    <property type="match status" value="1"/>
</dbReference>
<organism evidence="6 7">
    <name type="scientific">Sphingobium fontiphilum</name>
    <dbReference type="NCBI Taxonomy" id="944425"/>
    <lineage>
        <taxon>Bacteria</taxon>
        <taxon>Pseudomonadati</taxon>
        <taxon>Pseudomonadota</taxon>
        <taxon>Alphaproteobacteria</taxon>
        <taxon>Sphingomonadales</taxon>
        <taxon>Sphingomonadaceae</taxon>
        <taxon>Sphingobium</taxon>
    </lineage>
</organism>
<gene>
    <name evidence="6" type="ORF">GGR44_001699</name>
</gene>
<dbReference type="RefSeq" id="WP_183955104.1">
    <property type="nucleotide sequence ID" value="NZ_JACIEB010000003.1"/>
</dbReference>
<protein>
    <recommendedName>
        <fullName evidence="1">peptidylprolyl isomerase</fullName>
        <ecNumber evidence="1">5.2.1.8</ecNumber>
    </recommendedName>
</protein>
<dbReference type="InterPro" id="IPR044665">
    <property type="entry name" value="E_coli_cyclophilin_A-like"/>
</dbReference>
<evidence type="ECO:0000256" key="2">
    <source>
        <dbReference type="ARBA" id="ARBA00023110"/>
    </source>
</evidence>
<comment type="caution">
    <text evidence="6">The sequence shown here is derived from an EMBL/GenBank/DDBJ whole genome shotgun (WGS) entry which is preliminary data.</text>
</comment>
<dbReference type="PROSITE" id="PS50072">
    <property type="entry name" value="CSA_PPIASE_2"/>
    <property type="match status" value="1"/>
</dbReference>
<evidence type="ECO:0000256" key="3">
    <source>
        <dbReference type="ARBA" id="ARBA00023235"/>
    </source>
</evidence>
<keyword evidence="7" id="KW-1185">Reference proteome</keyword>
<dbReference type="PANTHER" id="PTHR43246">
    <property type="entry name" value="PEPTIDYL-PROLYL CIS-TRANS ISOMERASE CYP38, CHLOROPLASTIC"/>
    <property type="match status" value="1"/>
</dbReference>
<dbReference type="SUPFAM" id="SSF50891">
    <property type="entry name" value="Cyclophilin-like"/>
    <property type="match status" value="1"/>
</dbReference>
<dbReference type="EMBL" id="JACIEB010000003">
    <property type="protein sequence ID" value="MBB3982040.1"/>
    <property type="molecule type" value="Genomic_DNA"/>
</dbReference>
<dbReference type="InterPro" id="IPR002130">
    <property type="entry name" value="Cyclophilin-type_PPIase_dom"/>
</dbReference>
<dbReference type="GO" id="GO:0003755">
    <property type="term" value="F:peptidyl-prolyl cis-trans isomerase activity"/>
    <property type="evidence" value="ECO:0007669"/>
    <property type="project" value="UniProtKB-KW"/>
</dbReference>
<keyword evidence="2" id="KW-0697">Rotamase</keyword>
<name>A0A7W6GNP7_9SPHN</name>
<evidence type="ECO:0000313" key="6">
    <source>
        <dbReference type="EMBL" id="MBB3982040.1"/>
    </source>
</evidence>
<dbReference type="EC" id="5.2.1.8" evidence="1"/>
<dbReference type="InterPro" id="IPR029000">
    <property type="entry name" value="Cyclophilin-like_dom_sf"/>
</dbReference>
<feature type="chain" id="PRO_5031131250" description="peptidylprolyl isomerase" evidence="4">
    <location>
        <begin position="21"/>
        <end position="198"/>
    </location>
</feature>
<feature type="domain" description="PPIase cyclophilin-type" evidence="5">
    <location>
        <begin position="33"/>
        <end position="196"/>
    </location>
</feature>
<evidence type="ECO:0000259" key="5">
    <source>
        <dbReference type="PROSITE" id="PS50072"/>
    </source>
</evidence>
<dbReference type="AlphaFoldDB" id="A0A7W6GNP7"/>
<dbReference type="Gene3D" id="2.40.100.10">
    <property type="entry name" value="Cyclophilin-like"/>
    <property type="match status" value="1"/>
</dbReference>
<evidence type="ECO:0000313" key="7">
    <source>
        <dbReference type="Proteomes" id="UP000552757"/>
    </source>
</evidence>
<keyword evidence="3 6" id="KW-0413">Isomerase</keyword>
<evidence type="ECO:0000256" key="4">
    <source>
        <dbReference type="SAM" id="SignalP"/>
    </source>
</evidence>